<proteinExistence type="predicted"/>
<organism evidence="1 2">
    <name type="scientific">Polyporus arcularius HHB13444</name>
    <dbReference type="NCBI Taxonomy" id="1314778"/>
    <lineage>
        <taxon>Eukaryota</taxon>
        <taxon>Fungi</taxon>
        <taxon>Dikarya</taxon>
        <taxon>Basidiomycota</taxon>
        <taxon>Agaricomycotina</taxon>
        <taxon>Agaricomycetes</taxon>
        <taxon>Polyporales</taxon>
        <taxon>Polyporaceae</taxon>
        <taxon>Polyporus</taxon>
    </lineage>
</organism>
<accession>A0A5C3PQ88</accession>
<keyword evidence="2" id="KW-1185">Reference proteome</keyword>
<dbReference type="EMBL" id="ML211045">
    <property type="protein sequence ID" value="TFK90480.1"/>
    <property type="molecule type" value="Genomic_DNA"/>
</dbReference>
<reference evidence="1 2" key="1">
    <citation type="journal article" date="2019" name="Nat. Ecol. Evol.">
        <title>Megaphylogeny resolves global patterns of mushroom evolution.</title>
        <authorList>
            <person name="Varga T."/>
            <person name="Krizsan K."/>
            <person name="Foldi C."/>
            <person name="Dima B."/>
            <person name="Sanchez-Garcia M."/>
            <person name="Sanchez-Ramirez S."/>
            <person name="Szollosi G.J."/>
            <person name="Szarkandi J.G."/>
            <person name="Papp V."/>
            <person name="Albert L."/>
            <person name="Andreopoulos W."/>
            <person name="Angelini C."/>
            <person name="Antonin V."/>
            <person name="Barry K.W."/>
            <person name="Bougher N.L."/>
            <person name="Buchanan P."/>
            <person name="Buyck B."/>
            <person name="Bense V."/>
            <person name="Catcheside P."/>
            <person name="Chovatia M."/>
            <person name="Cooper J."/>
            <person name="Damon W."/>
            <person name="Desjardin D."/>
            <person name="Finy P."/>
            <person name="Geml J."/>
            <person name="Haridas S."/>
            <person name="Hughes K."/>
            <person name="Justo A."/>
            <person name="Karasinski D."/>
            <person name="Kautmanova I."/>
            <person name="Kiss B."/>
            <person name="Kocsube S."/>
            <person name="Kotiranta H."/>
            <person name="LaButti K.M."/>
            <person name="Lechner B.E."/>
            <person name="Liimatainen K."/>
            <person name="Lipzen A."/>
            <person name="Lukacs Z."/>
            <person name="Mihaltcheva S."/>
            <person name="Morgado L.N."/>
            <person name="Niskanen T."/>
            <person name="Noordeloos M.E."/>
            <person name="Ohm R.A."/>
            <person name="Ortiz-Santana B."/>
            <person name="Ovrebo C."/>
            <person name="Racz N."/>
            <person name="Riley R."/>
            <person name="Savchenko A."/>
            <person name="Shiryaev A."/>
            <person name="Soop K."/>
            <person name="Spirin V."/>
            <person name="Szebenyi C."/>
            <person name="Tomsovsky M."/>
            <person name="Tulloss R.E."/>
            <person name="Uehling J."/>
            <person name="Grigoriev I.V."/>
            <person name="Vagvolgyi C."/>
            <person name="Papp T."/>
            <person name="Martin F.M."/>
            <person name="Miettinen O."/>
            <person name="Hibbett D.S."/>
            <person name="Nagy L.G."/>
        </authorList>
    </citation>
    <scope>NUCLEOTIDE SEQUENCE [LARGE SCALE GENOMIC DNA]</scope>
    <source>
        <strain evidence="1 2">HHB13444</strain>
    </source>
</reference>
<dbReference type="AlphaFoldDB" id="A0A5C3PQ88"/>
<evidence type="ECO:0000313" key="1">
    <source>
        <dbReference type="EMBL" id="TFK90480.1"/>
    </source>
</evidence>
<name>A0A5C3PQ88_9APHY</name>
<dbReference type="Proteomes" id="UP000308197">
    <property type="component" value="Unassembled WGS sequence"/>
</dbReference>
<sequence>MARRTYASSWTHEGRRPRIRTRILTSSRSSWKIAFPVRASKGGSRSRDDMRPGDAIDVLLPLQVADTWSIRLVSLVSSSLRISRRLTEHHSPPWTFRGPVRPCSAADVFLAPLMRYHARDSVSIIDTVSLRFYVVLLSWLPLGLGRFHRFPRSRSTPCLVTSTQINDQPCLRYTVRILHGFLSVPLCNNEVCTREHW</sequence>
<gene>
    <name evidence="1" type="ORF">K466DRAFT_384999</name>
</gene>
<dbReference type="InParanoid" id="A0A5C3PQ88"/>
<evidence type="ECO:0000313" key="2">
    <source>
        <dbReference type="Proteomes" id="UP000308197"/>
    </source>
</evidence>
<protein>
    <submittedName>
        <fullName evidence="1">Uncharacterized protein</fullName>
    </submittedName>
</protein>